<accession>A0A944GVT2</accession>
<dbReference type="InterPro" id="IPR049180">
    <property type="entry name" value="MdcG_C"/>
</dbReference>
<dbReference type="RefSeq" id="WP_213367404.1">
    <property type="nucleotide sequence ID" value="NZ_QTKX01000001.1"/>
</dbReference>
<name>A0A944GVT2_9BACI</name>
<keyword evidence="1" id="KW-0808">Transferase</keyword>
<proteinExistence type="predicted"/>
<keyword evidence="6" id="KW-1185">Reference proteome</keyword>
<keyword evidence="2" id="KW-0548">Nucleotidyltransferase</keyword>
<dbReference type="NCBIfam" id="NF002332">
    <property type="entry name" value="PRK01293.1"/>
    <property type="match status" value="1"/>
</dbReference>
<dbReference type="EMBL" id="QTKX01000001">
    <property type="protein sequence ID" value="MBS8263874.1"/>
    <property type="molecule type" value="Genomic_DNA"/>
</dbReference>
<reference evidence="5 6" key="1">
    <citation type="journal article" date="2021" name="Microorganisms">
        <title>Bacterial Dimethylsulfoniopropionate Biosynthesis in the East China Sea.</title>
        <authorList>
            <person name="Liu J."/>
            <person name="Zhang Y."/>
            <person name="Liu J."/>
            <person name="Zhong H."/>
            <person name="Williams B.T."/>
            <person name="Zheng Y."/>
            <person name="Curson A.R.J."/>
            <person name="Sun C."/>
            <person name="Sun H."/>
            <person name="Song D."/>
            <person name="Wagner Mackenzie B."/>
            <person name="Bermejo Martinez A."/>
            <person name="Todd J.D."/>
            <person name="Zhang X.H."/>
        </authorList>
    </citation>
    <scope>NUCLEOTIDE SEQUENCE [LARGE SCALE GENOMIC DNA]</scope>
    <source>
        <strain evidence="5 6">ESS08</strain>
    </source>
</reference>
<dbReference type="AlphaFoldDB" id="A0A944GVT2"/>
<dbReference type="Pfam" id="PF10620">
    <property type="entry name" value="MdcG"/>
    <property type="match status" value="1"/>
</dbReference>
<sequence>MELETHDLLEIDKKDLISHTEIPEWAVHSLENTPFVVVRRVHAPEGQVAVGIRGRNRNQRFGAFLEERKVIRQIKPEQLTSKKMWEDKQADVFSALDMAASIFRNYEISWGPGGSVGFELASGVVTVTSESDLDLIIRAHQPLPIADAVAMVERLERSNVRIDVQVETPAGGFSLKEYTRDSGSFLLKTKIGPKLTRNPWNEEVKKF</sequence>
<dbReference type="NCBIfam" id="TIGR03135">
    <property type="entry name" value="malonate_mdcG"/>
    <property type="match status" value="1"/>
</dbReference>
<evidence type="ECO:0000256" key="1">
    <source>
        <dbReference type="ARBA" id="ARBA00022679"/>
    </source>
</evidence>
<dbReference type="InterPro" id="IPR048903">
    <property type="entry name" value="MdcG_N"/>
</dbReference>
<dbReference type="Pfam" id="PF20866">
    <property type="entry name" value="MdcG_N"/>
    <property type="match status" value="1"/>
</dbReference>
<evidence type="ECO:0000259" key="3">
    <source>
        <dbReference type="Pfam" id="PF10620"/>
    </source>
</evidence>
<dbReference type="GO" id="GO:0016779">
    <property type="term" value="F:nucleotidyltransferase activity"/>
    <property type="evidence" value="ECO:0007669"/>
    <property type="project" value="UniProtKB-KW"/>
</dbReference>
<evidence type="ECO:0000313" key="5">
    <source>
        <dbReference type="EMBL" id="MBS8263874.1"/>
    </source>
</evidence>
<gene>
    <name evidence="5" type="ORF">DYI25_05410</name>
</gene>
<dbReference type="Proteomes" id="UP000761411">
    <property type="component" value="Unassembled WGS sequence"/>
</dbReference>
<dbReference type="InterPro" id="IPR017557">
    <property type="entry name" value="Holo-ACP_synthase"/>
</dbReference>
<organism evidence="5 6">
    <name type="scientific">Mesobacillus boroniphilus</name>
    <dbReference type="NCBI Taxonomy" id="308892"/>
    <lineage>
        <taxon>Bacteria</taxon>
        <taxon>Bacillati</taxon>
        <taxon>Bacillota</taxon>
        <taxon>Bacilli</taxon>
        <taxon>Bacillales</taxon>
        <taxon>Bacillaceae</taxon>
        <taxon>Mesobacillus</taxon>
    </lineage>
</organism>
<evidence type="ECO:0000313" key="6">
    <source>
        <dbReference type="Proteomes" id="UP000761411"/>
    </source>
</evidence>
<evidence type="ECO:0000256" key="2">
    <source>
        <dbReference type="ARBA" id="ARBA00022695"/>
    </source>
</evidence>
<feature type="domain" description="Phosphoribosyl-dephospho-CoA transferase MdcG C-terminal" evidence="3">
    <location>
        <begin position="89"/>
        <end position="199"/>
    </location>
</feature>
<feature type="domain" description="Phosphoribosyl-dephospho-CoA transferase MdcG N-terminal" evidence="4">
    <location>
        <begin position="5"/>
        <end position="76"/>
    </location>
</feature>
<comment type="caution">
    <text evidence="5">The sequence shown here is derived from an EMBL/GenBank/DDBJ whole genome shotgun (WGS) entry which is preliminary data.</text>
</comment>
<protein>
    <submittedName>
        <fullName evidence="5">Malonate decarboxylase holo-ACP synthase</fullName>
    </submittedName>
</protein>
<evidence type="ECO:0000259" key="4">
    <source>
        <dbReference type="Pfam" id="PF20866"/>
    </source>
</evidence>